<accession>A0A8I1M690</accession>
<evidence type="ECO:0000313" key="5">
    <source>
        <dbReference type="Proteomes" id="UP000664405"/>
    </source>
</evidence>
<gene>
    <name evidence="3" type="ORF">CU041_01725</name>
    <name evidence="2" type="ORF">JF547_05420</name>
</gene>
<dbReference type="InterPro" id="IPR020027">
    <property type="entry name" value="Pseudamin_synth-assoc_MeTrfase"/>
</dbReference>
<dbReference type="CDD" id="cd02440">
    <property type="entry name" value="AdoMet_MTases"/>
    <property type="match status" value="1"/>
</dbReference>
<organism evidence="2 5">
    <name type="scientific">Thalassospira povalilytica</name>
    <dbReference type="NCBI Taxonomy" id="732237"/>
    <lineage>
        <taxon>Bacteria</taxon>
        <taxon>Pseudomonadati</taxon>
        <taxon>Pseudomonadota</taxon>
        <taxon>Alphaproteobacteria</taxon>
        <taxon>Rhodospirillales</taxon>
        <taxon>Thalassospiraceae</taxon>
        <taxon>Thalassospira</taxon>
    </lineage>
</organism>
<dbReference type="Proteomes" id="UP000233365">
    <property type="component" value="Unassembled WGS sequence"/>
</dbReference>
<sequence>MTTGARKNEQQEFWRGEFGTDYINRNSASSAELRARLTLWSRILDCIKGEEPTGILEVGSNIGNNLRALRLLSGAQIFALEPNSEARKILVEDNVLPQENVFEGVADMLPFEDSSIDLVFTSGVLIHIHPNDLERSMREIHRVSGKYIVCIEYFSDKPEAIPYRGHTDKLFKRDFGGYYMDLFPELKLIDYGFSWKRASGLDNLTWWVFKK</sequence>
<dbReference type="EMBL" id="JAEKJW010000001">
    <property type="protein sequence ID" value="MBN8195903.1"/>
    <property type="molecule type" value="Genomic_DNA"/>
</dbReference>
<dbReference type="NCBIfam" id="TIGR03587">
    <property type="entry name" value="Pse_Me-ase"/>
    <property type="match status" value="1"/>
</dbReference>
<reference evidence="2" key="2">
    <citation type="submission" date="2020-12" db="EMBL/GenBank/DDBJ databases">
        <title>Oil enriched cultivation method for isolating marine PHA-producing bacteria.</title>
        <authorList>
            <person name="Zheng W."/>
            <person name="Yu S."/>
            <person name="Huang Y."/>
        </authorList>
    </citation>
    <scope>NUCLEOTIDE SEQUENCE</scope>
    <source>
        <strain evidence="2">SY-2-3</strain>
    </source>
</reference>
<evidence type="ECO:0000259" key="1">
    <source>
        <dbReference type="Pfam" id="PF08241"/>
    </source>
</evidence>
<evidence type="ECO:0000313" key="4">
    <source>
        <dbReference type="Proteomes" id="UP000233365"/>
    </source>
</evidence>
<keyword evidence="2" id="KW-0808">Transferase</keyword>
<dbReference type="EMBL" id="PGTS01000001">
    <property type="protein sequence ID" value="PKR52351.1"/>
    <property type="molecule type" value="Genomic_DNA"/>
</dbReference>
<dbReference type="SUPFAM" id="SSF53335">
    <property type="entry name" value="S-adenosyl-L-methionine-dependent methyltransferases"/>
    <property type="match status" value="1"/>
</dbReference>
<dbReference type="Pfam" id="PF08241">
    <property type="entry name" value="Methyltransf_11"/>
    <property type="match status" value="1"/>
</dbReference>
<keyword evidence="4" id="KW-1185">Reference proteome</keyword>
<comment type="caution">
    <text evidence="2">The sequence shown here is derived from an EMBL/GenBank/DDBJ whole genome shotgun (WGS) entry which is preliminary data.</text>
</comment>
<dbReference type="RefSeq" id="WP_101245531.1">
    <property type="nucleotide sequence ID" value="NZ_JAEKJW010000001.1"/>
</dbReference>
<protein>
    <submittedName>
        <fullName evidence="2">Methyltransferase domain-containing protein</fullName>
    </submittedName>
    <submittedName>
        <fullName evidence="3">Methyltransferase type 11</fullName>
    </submittedName>
</protein>
<evidence type="ECO:0000313" key="2">
    <source>
        <dbReference type="EMBL" id="MBN8195903.1"/>
    </source>
</evidence>
<reference evidence="3 4" key="1">
    <citation type="submission" date="2017-11" db="EMBL/GenBank/DDBJ databases">
        <title>Biodiversity and function of Thalassospira species in the particle-attached aromatic-hydrocarbon-degrading consortia from the surface seawater of the China South Sea.</title>
        <authorList>
            <person name="Dong C."/>
            <person name="Liu R."/>
            <person name="Shao Z."/>
        </authorList>
    </citation>
    <scope>NUCLEOTIDE SEQUENCE [LARGE SCALE GENOMIC DNA]</scope>
    <source>
        <strain evidence="3 4">139Z-12</strain>
    </source>
</reference>
<dbReference type="InterPro" id="IPR013216">
    <property type="entry name" value="Methyltransf_11"/>
</dbReference>
<evidence type="ECO:0000313" key="3">
    <source>
        <dbReference type="EMBL" id="PKR52351.1"/>
    </source>
</evidence>
<dbReference type="GO" id="GO:0032259">
    <property type="term" value="P:methylation"/>
    <property type="evidence" value="ECO:0007669"/>
    <property type="project" value="UniProtKB-KW"/>
</dbReference>
<keyword evidence="2" id="KW-0489">Methyltransferase</keyword>
<dbReference type="InterPro" id="IPR029063">
    <property type="entry name" value="SAM-dependent_MTases_sf"/>
</dbReference>
<name>A0A8I1M690_9PROT</name>
<dbReference type="GO" id="GO:0008757">
    <property type="term" value="F:S-adenosylmethionine-dependent methyltransferase activity"/>
    <property type="evidence" value="ECO:0007669"/>
    <property type="project" value="InterPro"/>
</dbReference>
<dbReference type="Proteomes" id="UP000664405">
    <property type="component" value="Unassembled WGS sequence"/>
</dbReference>
<dbReference type="Gene3D" id="3.40.50.150">
    <property type="entry name" value="Vaccinia Virus protein VP39"/>
    <property type="match status" value="1"/>
</dbReference>
<dbReference type="AlphaFoldDB" id="A0A8I1M690"/>
<feature type="domain" description="Methyltransferase type 11" evidence="1">
    <location>
        <begin position="56"/>
        <end position="143"/>
    </location>
</feature>
<proteinExistence type="predicted"/>